<dbReference type="SUPFAM" id="SSF56112">
    <property type="entry name" value="Protein kinase-like (PK-like)"/>
    <property type="match status" value="1"/>
</dbReference>
<evidence type="ECO:0000256" key="1">
    <source>
        <dbReference type="ARBA" id="ARBA00022527"/>
    </source>
</evidence>
<sequence>MPPRRLRRRQIRALDATTATTSTGAPQRFQRRQRRDASSAHPPADNDGQAIVPTLVRQDAPGALDAVAAAEPLPAPASHAAAVAVAVAATRRHDAFPGNADDDHSLDVTAHLWQLMPAPKSRKKTTRRASTCSATSTTSASSATSTTSTSSAVSSTSSIIAVAGDIVPSPLSPLPLPRASLQHHFHAVPASPAPTASRAYEVVVDDDNDNATDHDLRSDKASTHSTTRAKSLAAKSHLQHDAPDTAHLHPDQPDSRISDASSPPTAVVRSVTIGCRIFCIQAHRTNQPDGTMPRASTRVLCTGCGDDGDPTKWPVPRPAGALGAFALPKHARLRRASSNSTVTDVAPPTPPVPSVRSAKPYVVPEEDEDEMIDLDTALADVPGARAGAPSTKSAATATVGTTGRRDSPLTGILRRRRTAGTLRGEADGVSVRSAATSHWSYVPPRPGAAPSQISLVPSAATARPRQSKLGANPSSSSTRLADWPSTTSTATQQQPPQRAWTSPALAHSVSVPNLRSAAAASANAEWANAGAPGTPMLYNPALVPSHADLHAALSHHLLAAAAASPPALYAAAAGTPVLHHLYPHHHHHHSPTTTTHLCAWPPASTQSAAAAQSPCTCPAPPAFAYYSPPSLAAGSPYYATYALSPPHTPPGRHDPTDTRSTRSARSSNSTRSAAPPVVYGAAELARHYDRVPGTLTATHRATSLPCSLVPTSSASAATSLAAQLGAMSGCMNVQQIAPVPNVFERASGKGGCYVVVERAGARVLDALASAPTVTELDVARIVAQMVVALAAAHRVGVVHGRVAPDCVMQARESEDPWAVQIAWAGTEEEEEDGDPRCWAPEVAVAVHAAKSTSSSKRASDSSIAAASAARTASTTPAADMWSAGTVAYVLLTGQLPYSSTRAIRRLATSTTSAFPPPVTDPLTTTPPAWAHISPYARDWLARVLSVPPGARISAADALAHPWLATARAHANRRDPVVVAMMAAVNVGQVLRGQLATAEVVAAVEPRKSVVAAADAKSVRSVAKSARSVGARSIASVGIAAGRGRRRRLAFPRVVRRLPPRVGARERARRS</sequence>
<dbReference type="PROSITE" id="PS50011">
    <property type="entry name" value="PROTEIN_KINASE_DOM"/>
    <property type="match status" value="1"/>
</dbReference>
<feature type="domain" description="Protein kinase" evidence="7">
    <location>
        <begin position="668"/>
        <end position="963"/>
    </location>
</feature>
<dbReference type="eggNOG" id="KOG0032">
    <property type="taxonomic scope" value="Eukaryota"/>
</dbReference>
<dbReference type="InterPro" id="IPR050205">
    <property type="entry name" value="CDPK_Ser/Thr_kinases"/>
</dbReference>
<feature type="compositionally biased region" description="Low complexity" evidence="6">
    <location>
        <begin position="128"/>
        <end position="154"/>
    </location>
</feature>
<feature type="compositionally biased region" description="Basic and acidic residues" evidence="6">
    <location>
        <begin position="211"/>
        <end position="222"/>
    </location>
</feature>
<feature type="compositionally biased region" description="Basic and acidic residues" evidence="6">
    <location>
        <begin position="238"/>
        <end position="257"/>
    </location>
</feature>
<feature type="compositionally biased region" description="Low complexity" evidence="6">
    <location>
        <begin position="661"/>
        <end position="674"/>
    </location>
</feature>
<evidence type="ECO:0000313" key="9">
    <source>
        <dbReference type="Proteomes" id="UP000054350"/>
    </source>
</evidence>
<evidence type="ECO:0000313" key="8">
    <source>
        <dbReference type="EMBL" id="KNE58335.1"/>
    </source>
</evidence>
<feature type="compositionally biased region" description="Basic and acidic residues" evidence="6">
    <location>
        <begin position="651"/>
        <end position="660"/>
    </location>
</feature>
<dbReference type="SMART" id="SM00220">
    <property type="entry name" value="S_TKc"/>
    <property type="match status" value="1"/>
</dbReference>
<dbReference type="AlphaFoldDB" id="A0A0L0S7D6"/>
<feature type="region of interest" description="Disordered" evidence="6">
    <location>
        <begin position="119"/>
        <end position="154"/>
    </location>
</feature>
<feature type="region of interest" description="Disordered" evidence="6">
    <location>
        <begin position="335"/>
        <end position="357"/>
    </location>
</feature>
<feature type="region of interest" description="Disordered" evidence="6">
    <location>
        <begin position="1"/>
        <end position="50"/>
    </location>
</feature>
<feature type="region of interest" description="Disordered" evidence="6">
    <location>
        <begin position="458"/>
        <end position="499"/>
    </location>
</feature>
<dbReference type="Pfam" id="PF00069">
    <property type="entry name" value="Pkinase"/>
    <property type="match status" value="1"/>
</dbReference>
<dbReference type="Proteomes" id="UP000054350">
    <property type="component" value="Unassembled WGS sequence"/>
</dbReference>
<name>A0A0L0S7D6_ALLM3</name>
<dbReference type="GO" id="GO:0005524">
    <property type="term" value="F:ATP binding"/>
    <property type="evidence" value="ECO:0007669"/>
    <property type="project" value="UniProtKB-KW"/>
</dbReference>
<evidence type="ECO:0000256" key="6">
    <source>
        <dbReference type="SAM" id="MobiDB-lite"/>
    </source>
</evidence>
<keyword evidence="9" id="KW-1185">Reference proteome</keyword>
<reference evidence="8 9" key="1">
    <citation type="submission" date="2009-11" db="EMBL/GenBank/DDBJ databases">
        <title>Annotation of Allomyces macrogynus ATCC 38327.</title>
        <authorList>
            <consortium name="The Broad Institute Genome Sequencing Platform"/>
            <person name="Russ C."/>
            <person name="Cuomo C."/>
            <person name="Burger G."/>
            <person name="Gray M.W."/>
            <person name="Holland P.W.H."/>
            <person name="King N."/>
            <person name="Lang F.B.F."/>
            <person name="Roger A.J."/>
            <person name="Ruiz-Trillo I."/>
            <person name="Young S.K."/>
            <person name="Zeng Q."/>
            <person name="Gargeya S."/>
            <person name="Fitzgerald M."/>
            <person name="Haas B."/>
            <person name="Abouelleil A."/>
            <person name="Alvarado L."/>
            <person name="Arachchi H.M."/>
            <person name="Berlin A."/>
            <person name="Chapman S.B."/>
            <person name="Gearin G."/>
            <person name="Goldberg J."/>
            <person name="Griggs A."/>
            <person name="Gujja S."/>
            <person name="Hansen M."/>
            <person name="Heiman D."/>
            <person name="Howarth C."/>
            <person name="Larimer J."/>
            <person name="Lui A."/>
            <person name="MacDonald P.J.P."/>
            <person name="McCowen C."/>
            <person name="Montmayeur A."/>
            <person name="Murphy C."/>
            <person name="Neiman D."/>
            <person name="Pearson M."/>
            <person name="Priest M."/>
            <person name="Roberts A."/>
            <person name="Saif S."/>
            <person name="Shea T."/>
            <person name="Sisk P."/>
            <person name="Stolte C."/>
            <person name="Sykes S."/>
            <person name="Wortman J."/>
            <person name="Nusbaum C."/>
            <person name="Birren B."/>
        </authorList>
    </citation>
    <scope>NUCLEOTIDE SEQUENCE [LARGE SCALE GENOMIC DNA]</scope>
    <source>
        <strain evidence="8 9">ATCC 38327</strain>
    </source>
</reference>
<protein>
    <recommendedName>
        <fullName evidence="7">Protein kinase domain-containing protein</fullName>
    </recommendedName>
</protein>
<reference evidence="9" key="2">
    <citation type="submission" date="2009-11" db="EMBL/GenBank/DDBJ databases">
        <title>The Genome Sequence of Allomyces macrogynus strain ATCC 38327.</title>
        <authorList>
            <consortium name="The Broad Institute Genome Sequencing Platform"/>
            <person name="Russ C."/>
            <person name="Cuomo C."/>
            <person name="Shea T."/>
            <person name="Young S.K."/>
            <person name="Zeng Q."/>
            <person name="Koehrsen M."/>
            <person name="Haas B."/>
            <person name="Borodovsky M."/>
            <person name="Guigo R."/>
            <person name="Alvarado L."/>
            <person name="Berlin A."/>
            <person name="Borenstein D."/>
            <person name="Chen Z."/>
            <person name="Engels R."/>
            <person name="Freedman E."/>
            <person name="Gellesch M."/>
            <person name="Goldberg J."/>
            <person name="Griggs A."/>
            <person name="Gujja S."/>
            <person name="Heiman D."/>
            <person name="Hepburn T."/>
            <person name="Howarth C."/>
            <person name="Jen D."/>
            <person name="Larson L."/>
            <person name="Lewis B."/>
            <person name="Mehta T."/>
            <person name="Park D."/>
            <person name="Pearson M."/>
            <person name="Roberts A."/>
            <person name="Saif S."/>
            <person name="Shenoy N."/>
            <person name="Sisk P."/>
            <person name="Stolte C."/>
            <person name="Sykes S."/>
            <person name="Walk T."/>
            <person name="White J."/>
            <person name="Yandava C."/>
            <person name="Burger G."/>
            <person name="Gray M.W."/>
            <person name="Holland P.W.H."/>
            <person name="King N."/>
            <person name="Lang F.B.F."/>
            <person name="Roger A.J."/>
            <person name="Ruiz-Trillo I."/>
            <person name="Lander E."/>
            <person name="Nusbaum C."/>
        </authorList>
    </citation>
    <scope>NUCLEOTIDE SEQUENCE [LARGE SCALE GENOMIC DNA]</scope>
    <source>
        <strain evidence="9">ATCC 38327</strain>
    </source>
</reference>
<dbReference type="EMBL" id="GG745333">
    <property type="protein sequence ID" value="KNE58335.1"/>
    <property type="molecule type" value="Genomic_DNA"/>
</dbReference>
<dbReference type="Gene3D" id="1.10.510.10">
    <property type="entry name" value="Transferase(Phosphotransferase) domain 1"/>
    <property type="match status" value="1"/>
</dbReference>
<dbReference type="PANTHER" id="PTHR24349">
    <property type="entry name" value="SERINE/THREONINE-PROTEIN KINASE"/>
    <property type="match status" value="1"/>
</dbReference>
<dbReference type="InterPro" id="IPR011009">
    <property type="entry name" value="Kinase-like_dom_sf"/>
</dbReference>
<accession>A0A0L0S7D6</accession>
<feature type="region of interest" description="Disordered" evidence="6">
    <location>
        <begin position="383"/>
        <end position="430"/>
    </location>
</feature>
<dbReference type="GO" id="GO:0004674">
    <property type="term" value="F:protein serine/threonine kinase activity"/>
    <property type="evidence" value="ECO:0007669"/>
    <property type="project" value="UniProtKB-KW"/>
</dbReference>
<organism evidence="8 9">
    <name type="scientific">Allomyces macrogynus (strain ATCC 38327)</name>
    <name type="common">Allomyces javanicus var. macrogynus</name>
    <dbReference type="NCBI Taxonomy" id="578462"/>
    <lineage>
        <taxon>Eukaryota</taxon>
        <taxon>Fungi</taxon>
        <taxon>Fungi incertae sedis</taxon>
        <taxon>Blastocladiomycota</taxon>
        <taxon>Blastocladiomycetes</taxon>
        <taxon>Blastocladiales</taxon>
        <taxon>Blastocladiaceae</taxon>
        <taxon>Allomyces</taxon>
    </lineage>
</organism>
<dbReference type="OrthoDB" id="5595152at2759"/>
<feature type="region of interest" description="Disordered" evidence="6">
    <location>
        <begin position="643"/>
        <end position="675"/>
    </location>
</feature>
<keyword evidence="4" id="KW-0418">Kinase</keyword>
<feature type="compositionally biased region" description="Basic residues" evidence="6">
    <location>
        <begin position="1"/>
        <end position="11"/>
    </location>
</feature>
<evidence type="ECO:0000256" key="5">
    <source>
        <dbReference type="ARBA" id="ARBA00022840"/>
    </source>
</evidence>
<keyword evidence="1" id="KW-0723">Serine/threonine-protein kinase</keyword>
<keyword evidence="2" id="KW-0808">Transferase</keyword>
<evidence type="ECO:0000256" key="4">
    <source>
        <dbReference type="ARBA" id="ARBA00022777"/>
    </source>
</evidence>
<keyword evidence="3" id="KW-0547">Nucleotide-binding</keyword>
<keyword evidence="5" id="KW-0067">ATP-binding</keyword>
<feature type="compositionally biased region" description="Low complexity" evidence="6">
    <location>
        <begin position="484"/>
        <end position="497"/>
    </location>
</feature>
<evidence type="ECO:0000256" key="2">
    <source>
        <dbReference type="ARBA" id="ARBA00022679"/>
    </source>
</evidence>
<feature type="compositionally biased region" description="Low complexity" evidence="6">
    <location>
        <begin position="390"/>
        <end position="402"/>
    </location>
</feature>
<evidence type="ECO:0000256" key="3">
    <source>
        <dbReference type="ARBA" id="ARBA00022741"/>
    </source>
</evidence>
<gene>
    <name evidence="8" type="ORF">AMAG_18225</name>
</gene>
<feature type="region of interest" description="Disordered" evidence="6">
    <location>
        <begin position="208"/>
        <end position="265"/>
    </location>
</feature>
<dbReference type="VEuPathDB" id="FungiDB:AMAG_18225"/>
<dbReference type="STRING" id="578462.A0A0L0S7D6"/>
<dbReference type="InterPro" id="IPR000719">
    <property type="entry name" value="Prot_kinase_dom"/>
</dbReference>
<proteinExistence type="predicted"/>
<evidence type="ECO:0000259" key="7">
    <source>
        <dbReference type="PROSITE" id="PS50011"/>
    </source>
</evidence>